<dbReference type="InterPro" id="IPR051548">
    <property type="entry name" value="Grx-like_ET"/>
</dbReference>
<evidence type="ECO:0000313" key="4">
    <source>
        <dbReference type="Proteomes" id="UP000008825"/>
    </source>
</evidence>
<dbReference type="Gene3D" id="3.40.30.10">
    <property type="entry name" value="Glutaredoxin"/>
    <property type="match status" value="1"/>
</dbReference>
<dbReference type="STRING" id="404380.Gbem_0884"/>
<feature type="domain" description="Glutaredoxin" evidence="2">
    <location>
        <begin position="42"/>
        <end position="99"/>
    </location>
</feature>
<dbReference type="RefSeq" id="WP_012529317.1">
    <property type="nucleotide sequence ID" value="NC_011146.1"/>
</dbReference>
<evidence type="ECO:0000313" key="3">
    <source>
        <dbReference type="EMBL" id="ACH37905.1"/>
    </source>
</evidence>
<organism evidence="3 4">
    <name type="scientific">Citrifermentans bemidjiense (strain ATCC BAA-1014 / DSM 16622 / JCM 12645 / Bem)</name>
    <name type="common">Geobacter bemidjiensis</name>
    <dbReference type="NCBI Taxonomy" id="404380"/>
    <lineage>
        <taxon>Bacteria</taxon>
        <taxon>Pseudomonadati</taxon>
        <taxon>Thermodesulfobacteriota</taxon>
        <taxon>Desulfuromonadia</taxon>
        <taxon>Geobacterales</taxon>
        <taxon>Geobacteraceae</taxon>
        <taxon>Citrifermentans</taxon>
    </lineage>
</organism>
<proteinExistence type="predicted"/>
<sequence length="121" mass="13526">MRRFMTTALAVFLLLPLSGLAAGQMPQSPLGQHAPAQKYPKVVLFSTSWCPHCKAAKEFFTRNDIPFINRDVELDSDAMELLTGKYKSQGVPVIVIGDDAQVLKGFDEGRVRKALDQYRKK</sequence>
<dbReference type="Proteomes" id="UP000008825">
    <property type="component" value="Chromosome"/>
</dbReference>
<dbReference type="eggNOG" id="COG0695">
    <property type="taxonomic scope" value="Bacteria"/>
</dbReference>
<dbReference type="PANTHER" id="PTHR34386:SF1">
    <property type="entry name" value="GLUTAREDOXIN-LIKE PROTEIN NRDH"/>
    <property type="match status" value="1"/>
</dbReference>
<feature type="chain" id="PRO_5002829757" evidence="1">
    <location>
        <begin position="22"/>
        <end position="121"/>
    </location>
</feature>
<dbReference type="InterPro" id="IPR002109">
    <property type="entry name" value="Glutaredoxin"/>
</dbReference>
<dbReference type="CDD" id="cd02976">
    <property type="entry name" value="NrdH"/>
    <property type="match status" value="1"/>
</dbReference>
<evidence type="ECO:0000256" key="1">
    <source>
        <dbReference type="SAM" id="SignalP"/>
    </source>
</evidence>
<name>B5EFK1_CITBB</name>
<evidence type="ECO:0000259" key="2">
    <source>
        <dbReference type="Pfam" id="PF00462"/>
    </source>
</evidence>
<dbReference type="PROSITE" id="PS51354">
    <property type="entry name" value="GLUTAREDOXIN_2"/>
    <property type="match status" value="1"/>
</dbReference>
<dbReference type="Pfam" id="PF00462">
    <property type="entry name" value="Glutaredoxin"/>
    <property type="match status" value="1"/>
</dbReference>
<feature type="signal peptide" evidence="1">
    <location>
        <begin position="1"/>
        <end position="21"/>
    </location>
</feature>
<gene>
    <name evidence="3" type="ordered locus">Gbem_0884</name>
</gene>
<keyword evidence="1" id="KW-0732">Signal</keyword>
<reference evidence="3 4" key="2">
    <citation type="journal article" date="2010" name="BMC Genomics">
        <title>The genome of Geobacter bemidjiensis, exemplar for the subsurface clade of Geobacter species that predominate in Fe(III)-reducing subsurface environments.</title>
        <authorList>
            <person name="Aklujkar M."/>
            <person name="Young N.D."/>
            <person name="Holmes D."/>
            <person name="Chavan M."/>
            <person name="Risso C."/>
            <person name="Kiss H.E."/>
            <person name="Han C.S."/>
            <person name="Land M.L."/>
            <person name="Lovley D.R."/>
        </authorList>
    </citation>
    <scope>NUCLEOTIDE SEQUENCE [LARGE SCALE GENOMIC DNA]</scope>
    <source>
        <strain evidence="4">ATCC BAA-1014 / DSM 16622 / JCM 12645 / Bem</strain>
    </source>
</reference>
<dbReference type="InterPro" id="IPR036249">
    <property type="entry name" value="Thioredoxin-like_sf"/>
</dbReference>
<dbReference type="PANTHER" id="PTHR34386">
    <property type="entry name" value="GLUTAREDOXIN"/>
    <property type="match status" value="1"/>
</dbReference>
<dbReference type="OrthoDB" id="9814618at2"/>
<dbReference type="GO" id="GO:0045454">
    <property type="term" value="P:cell redox homeostasis"/>
    <property type="evidence" value="ECO:0007669"/>
    <property type="project" value="TreeGrafter"/>
</dbReference>
<dbReference type="AlphaFoldDB" id="B5EFK1"/>
<dbReference type="SUPFAM" id="SSF52833">
    <property type="entry name" value="Thioredoxin-like"/>
    <property type="match status" value="1"/>
</dbReference>
<protein>
    <submittedName>
        <fullName evidence="3">Glutaredoxin family protein</fullName>
    </submittedName>
</protein>
<dbReference type="EMBL" id="CP001124">
    <property type="protein sequence ID" value="ACH37905.1"/>
    <property type="molecule type" value="Genomic_DNA"/>
</dbReference>
<dbReference type="HOGENOM" id="CLU_164657_0_0_7"/>
<keyword evidence="4" id="KW-1185">Reference proteome</keyword>
<dbReference type="GO" id="GO:0009055">
    <property type="term" value="F:electron transfer activity"/>
    <property type="evidence" value="ECO:0007669"/>
    <property type="project" value="TreeGrafter"/>
</dbReference>
<dbReference type="KEGG" id="gbm:Gbem_0884"/>
<reference evidence="3 4" key="1">
    <citation type="submission" date="2008-07" db="EMBL/GenBank/DDBJ databases">
        <title>Complete sequence of Geobacter bemidjiensis BEM.</title>
        <authorList>
            <consortium name="US DOE Joint Genome Institute"/>
            <person name="Lucas S."/>
            <person name="Copeland A."/>
            <person name="Lapidus A."/>
            <person name="Glavina del Rio T."/>
            <person name="Dalin E."/>
            <person name="Tice H."/>
            <person name="Bruce D."/>
            <person name="Goodwin L."/>
            <person name="Pitluck S."/>
            <person name="Kiss H."/>
            <person name="Brettin T."/>
            <person name="Detter J.C."/>
            <person name="Han C."/>
            <person name="Kuske C.R."/>
            <person name="Schmutz J."/>
            <person name="Larimer F."/>
            <person name="Land M."/>
            <person name="Hauser L."/>
            <person name="Kyrpides N."/>
            <person name="Lykidis A."/>
            <person name="Lovley D."/>
            <person name="Richardson P."/>
        </authorList>
    </citation>
    <scope>NUCLEOTIDE SEQUENCE [LARGE SCALE GENOMIC DNA]</scope>
    <source>
        <strain evidence="4">ATCC BAA-1014 / DSM 16622 / JCM 12645 / Bem</strain>
    </source>
</reference>
<accession>B5EFK1</accession>